<sequence>MPDTVLETRWKKTFFDLHSLSSRGDGVGVLQFRQERTQRGDEALVCCLRRPLCQVTDLFPPGSWLPADWQQAEFHVAGQVSPRGDIKFAASPTGTTVSLWLEPNANPVSRVQWGRLRDAIRYVVLVPGPNIVARVDMATMFPADTADGTPRLQITGMSSSLDPCALHGAGHEALTMDEGKLRGLLGMPVHAVFNLVARLSPDPDVDYIICAELTYLALASG</sequence>
<comment type="caution">
    <text evidence="1">The sequence shown here is derived from an EMBL/GenBank/DDBJ whole genome shotgun (WGS) entry which is preliminary data.</text>
</comment>
<dbReference type="Proteomes" id="UP000703269">
    <property type="component" value="Unassembled WGS sequence"/>
</dbReference>
<name>A0A9P3GNX3_9APHY</name>
<evidence type="ECO:0000313" key="1">
    <source>
        <dbReference type="EMBL" id="GJE97679.1"/>
    </source>
</evidence>
<evidence type="ECO:0000313" key="2">
    <source>
        <dbReference type="Proteomes" id="UP000703269"/>
    </source>
</evidence>
<keyword evidence="2" id="KW-1185">Reference proteome</keyword>
<proteinExistence type="predicted"/>
<accession>A0A9P3GNX3</accession>
<gene>
    <name evidence="1" type="ORF">PsYK624_139000</name>
</gene>
<protein>
    <submittedName>
        <fullName evidence="1">Uncharacterized protein</fullName>
    </submittedName>
</protein>
<organism evidence="1 2">
    <name type="scientific">Phanerochaete sordida</name>
    <dbReference type="NCBI Taxonomy" id="48140"/>
    <lineage>
        <taxon>Eukaryota</taxon>
        <taxon>Fungi</taxon>
        <taxon>Dikarya</taxon>
        <taxon>Basidiomycota</taxon>
        <taxon>Agaricomycotina</taxon>
        <taxon>Agaricomycetes</taxon>
        <taxon>Polyporales</taxon>
        <taxon>Phanerochaetaceae</taxon>
        <taxon>Phanerochaete</taxon>
    </lineage>
</organism>
<reference evidence="1 2" key="1">
    <citation type="submission" date="2021-08" db="EMBL/GenBank/DDBJ databases">
        <title>Draft Genome Sequence of Phanerochaete sordida strain YK-624.</title>
        <authorList>
            <person name="Mori T."/>
            <person name="Dohra H."/>
            <person name="Suzuki T."/>
            <person name="Kawagishi H."/>
            <person name="Hirai H."/>
        </authorList>
    </citation>
    <scope>NUCLEOTIDE SEQUENCE [LARGE SCALE GENOMIC DNA]</scope>
    <source>
        <strain evidence="1 2">YK-624</strain>
    </source>
</reference>
<dbReference type="EMBL" id="BPQB01000075">
    <property type="protein sequence ID" value="GJE97679.1"/>
    <property type="molecule type" value="Genomic_DNA"/>
</dbReference>
<dbReference type="AlphaFoldDB" id="A0A9P3GNX3"/>